<organism evidence="1 2">
    <name type="scientific">Erwinia amylovora (strain CFBP1430)</name>
    <dbReference type="NCBI Taxonomy" id="665029"/>
    <lineage>
        <taxon>Bacteria</taxon>
        <taxon>Pseudomonadati</taxon>
        <taxon>Pseudomonadota</taxon>
        <taxon>Gammaproteobacteria</taxon>
        <taxon>Enterobacterales</taxon>
        <taxon>Erwiniaceae</taxon>
        <taxon>Erwinia</taxon>
    </lineage>
</organism>
<accession>D4HXF6</accession>
<gene>
    <name evidence="1" type="ordered locus">EAMY_2396</name>
</gene>
<evidence type="ECO:0000313" key="2">
    <source>
        <dbReference type="Proteomes" id="UP000001841"/>
    </source>
</evidence>
<protein>
    <submittedName>
        <fullName evidence="1">Uncharacterized GST-like protein yfcF</fullName>
    </submittedName>
</protein>
<reference evidence="1 2" key="1">
    <citation type="journal article" date="2010" name="Mol. Plant Microbe Interact.">
        <title>Complete genome sequence of the fire blight pathogen Erwinia amylovora CFBP 1430 and comparison to other Erwinia spp.</title>
        <authorList>
            <person name="Smits T.H."/>
            <person name="Rezzonico F."/>
            <person name="Kamber T."/>
            <person name="Blom J."/>
            <person name="Goesmann A."/>
            <person name="Frey J.E."/>
            <person name="Duffy B."/>
        </authorList>
    </citation>
    <scope>NUCLEOTIDE SEQUENCE [LARGE SCALE GENOMIC DNA]</scope>
    <source>
        <strain evidence="2">CFBP1430</strain>
    </source>
</reference>
<dbReference type="Proteomes" id="UP000001841">
    <property type="component" value="Chromosome"/>
</dbReference>
<dbReference type="STRING" id="665029.EAMY_2396"/>
<dbReference type="AlphaFoldDB" id="D4HXF6"/>
<sequence>MRISIPVMLNCPALHNDLLPQRLADCAHFQSQRAPLQRGLAVSLRVDRD</sequence>
<dbReference type="HOGENOM" id="CLU_3251218_0_0_6"/>
<name>D4HXF6_ERWAC</name>
<evidence type="ECO:0000313" key="1">
    <source>
        <dbReference type="EMBL" id="CBA21647.1"/>
    </source>
</evidence>
<dbReference type="KEGG" id="eam:EAMY_2396"/>
<proteinExistence type="predicted"/>
<dbReference type="EMBL" id="FN434113">
    <property type="protein sequence ID" value="CBA21647.1"/>
    <property type="molecule type" value="Genomic_DNA"/>
</dbReference>